<gene>
    <name evidence="4" type="ORF">AWRI4619_LOCUS1254</name>
</gene>
<feature type="region of interest" description="Disordered" evidence="2">
    <location>
        <begin position="1"/>
        <end position="51"/>
    </location>
</feature>
<accession>A0A9N8J7Z9</accession>
<dbReference type="CDD" id="cd03784">
    <property type="entry name" value="GT1_Gtf-like"/>
    <property type="match status" value="1"/>
</dbReference>
<dbReference type="SUPFAM" id="SSF53756">
    <property type="entry name" value="UDP-Glycosyltransferase/glycogen phosphorylase"/>
    <property type="match status" value="1"/>
</dbReference>
<dbReference type="FunFam" id="3.40.50.2000:FF:000100">
    <property type="entry name" value="Glycosyltransferase family 1 protein"/>
    <property type="match status" value="1"/>
</dbReference>
<dbReference type="PANTHER" id="PTHR48050">
    <property type="entry name" value="STEROL 3-BETA-GLUCOSYLTRANSFERASE"/>
    <property type="match status" value="1"/>
</dbReference>
<evidence type="ECO:0000259" key="3">
    <source>
        <dbReference type="Pfam" id="PF03033"/>
    </source>
</evidence>
<organism evidence="4 5">
    <name type="scientific">Aureobasidium vineae</name>
    <dbReference type="NCBI Taxonomy" id="2773715"/>
    <lineage>
        <taxon>Eukaryota</taxon>
        <taxon>Fungi</taxon>
        <taxon>Dikarya</taxon>
        <taxon>Ascomycota</taxon>
        <taxon>Pezizomycotina</taxon>
        <taxon>Dothideomycetes</taxon>
        <taxon>Dothideomycetidae</taxon>
        <taxon>Dothideales</taxon>
        <taxon>Saccotheciaceae</taxon>
        <taxon>Aureobasidium</taxon>
    </lineage>
</organism>
<evidence type="ECO:0000256" key="1">
    <source>
        <dbReference type="ARBA" id="ARBA00022679"/>
    </source>
</evidence>
<dbReference type="GO" id="GO:0016906">
    <property type="term" value="F:sterol 3-beta-glucosyltransferase activity"/>
    <property type="evidence" value="ECO:0007669"/>
    <property type="project" value="UniProtKB-ARBA"/>
</dbReference>
<evidence type="ECO:0000313" key="5">
    <source>
        <dbReference type="Proteomes" id="UP000716446"/>
    </source>
</evidence>
<dbReference type="PANTHER" id="PTHR48050:SF27">
    <property type="entry name" value="GLUCOSYLTRANSFERASE, PUTATIVE (AFU_ORTHOLOGUE AFUA_7G04880)-RELATED"/>
    <property type="match status" value="1"/>
</dbReference>
<protein>
    <recommendedName>
        <fullName evidence="3">Glycosyltransferase family 28 N-terminal domain-containing protein</fullName>
    </recommendedName>
</protein>
<evidence type="ECO:0000313" key="4">
    <source>
        <dbReference type="EMBL" id="CAD0082687.1"/>
    </source>
</evidence>
<reference evidence="4" key="1">
    <citation type="submission" date="2020-06" db="EMBL/GenBank/DDBJ databases">
        <authorList>
            <person name="Onetto C."/>
        </authorList>
    </citation>
    <scope>NUCLEOTIDE SEQUENCE</scope>
</reference>
<dbReference type="FunFam" id="3.40.50.2000:FF:000009">
    <property type="entry name" value="Sterol 3-beta-glucosyltransferase UGT80A2"/>
    <property type="match status" value="1"/>
</dbReference>
<name>A0A9N8J7Z9_9PEZI</name>
<feature type="region of interest" description="Disordered" evidence="2">
    <location>
        <begin position="582"/>
        <end position="610"/>
    </location>
</feature>
<feature type="compositionally biased region" description="Basic and acidic residues" evidence="2">
    <location>
        <begin position="30"/>
        <end position="42"/>
    </location>
</feature>
<feature type="compositionally biased region" description="Polar residues" evidence="2">
    <location>
        <begin position="592"/>
        <end position="601"/>
    </location>
</feature>
<dbReference type="InterPro" id="IPR050426">
    <property type="entry name" value="Glycosyltransferase_28"/>
</dbReference>
<dbReference type="EMBL" id="CAIJEN010000001">
    <property type="protein sequence ID" value="CAD0082687.1"/>
    <property type="molecule type" value="Genomic_DNA"/>
</dbReference>
<dbReference type="InterPro" id="IPR002213">
    <property type="entry name" value="UDP_glucos_trans"/>
</dbReference>
<dbReference type="AlphaFoldDB" id="A0A9N8J7Z9"/>
<dbReference type="Proteomes" id="UP000716446">
    <property type="component" value="Unassembled WGS sequence"/>
</dbReference>
<sequence length="790" mass="85704">MKTVDDSNESESTLSRDSPDTLSPPPYTEIYDHNYDASHDSETAASGAEGYHIREPAPPVYDFKRHDFKRKPVGSGASSSSTWTVKLNIVIQVVGSRGDVQPFIALGTELQRYGHRVRLATHDLFAAFVRQAGLEFYPIGGDPASLMAYMVKNPSLIPSVKTMMSGEISRKRRMVAEMLDGCWNSCVLPDQFSGEPFVADAIIANPPSFAHVHCAQALGIPVHLMFTMPWTNTRAFPHPLANLTNVDGSYASANYLSYHVVEWMTWQGLGDVINDWRDSIELEPINFMDGPTLARMLKVPFTYCWSPALVPKPRDWPEYIDVCGFFFRGTPTYSPEPALMDFLDAGPAPVYIGFGSIVLDDPAKMLSIILEAVKASGVRAIISKGWSNFGGDVGKSIYYIGDCPHEWLFPRMAAVVHHGGAGTTACGLKNGLPTLPLPPRQMTAATLADAIRFLMWEETSAAAKTIARRMSHEQGVQAAVNSFHRHLPLEAMRCDLVPDQPAVWTLKSSRNQVKLYQSKPITIEPVRWDAVSGGASASIKTIMDITGCVTGMVTDPIKVYREEKQREDRAIAVDAMVDSQQLAETNSHRDSSASIHTTASTKARDKQPSAGSKAALAGVKSIGWLGPKAIKGMMVDIPLAMAEGFHTAPRFYGDEVRDHGKVTGAGSGFAVASKTFAYGLYDGISGLGMQPYKDYKKSGGVGIATGLGKGLAGLVTKPGAAMVGVLAYPAAGIAKSVRAAVYNKSRKLVKLQRIAEGEWLAEHHQWTGSQVVALMEKFNALGSKKGKDAC</sequence>
<dbReference type="GO" id="GO:0005975">
    <property type="term" value="P:carbohydrate metabolic process"/>
    <property type="evidence" value="ECO:0007669"/>
    <property type="project" value="InterPro"/>
</dbReference>
<comment type="caution">
    <text evidence="4">The sequence shown here is derived from an EMBL/GenBank/DDBJ whole genome shotgun (WGS) entry which is preliminary data.</text>
</comment>
<proteinExistence type="predicted"/>
<dbReference type="Pfam" id="PF03033">
    <property type="entry name" value="Glyco_transf_28"/>
    <property type="match status" value="1"/>
</dbReference>
<keyword evidence="5" id="KW-1185">Reference proteome</keyword>
<evidence type="ECO:0000256" key="2">
    <source>
        <dbReference type="SAM" id="MobiDB-lite"/>
    </source>
</evidence>
<dbReference type="Gene3D" id="3.40.50.2000">
    <property type="entry name" value="Glycogen Phosphorylase B"/>
    <property type="match status" value="2"/>
</dbReference>
<dbReference type="InterPro" id="IPR004276">
    <property type="entry name" value="GlycoTrans_28_N"/>
</dbReference>
<feature type="domain" description="Glycosyltransferase family 28 N-terminal" evidence="3">
    <location>
        <begin position="89"/>
        <end position="237"/>
    </location>
</feature>
<keyword evidence="1" id="KW-0808">Transferase</keyword>